<dbReference type="PIRSF" id="PIRSF024622">
    <property type="entry name" value="Tfp_FimT"/>
    <property type="match status" value="1"/>
</dbReference>
<organism evidence="13 14">
    <name type="scientific">Vibrio renipiscarius</name>
    <dbReference type="NCBI Taxonomy" id="1461322"/>
    <lineage>
        <taxon>Bacteria</taxon>
        <taxon>Pseudomonadati</taxon>
        <taxon>Pseudomonadota</taxon>
        <taxon>Gammaproteobacteria</taxon>
        <taxon>Vibrionales</taxon>
        <taxon>Vibrionaceae</taxon>
        <taxon>Vibrio</taxon>
    </lineage>
</organism>
<evidence type="ECO:0000256" key="4">
    <source>
        <dbReference type="ARBA" id="ARBA00022481"/>
    </source>
</evidence>
<evidence type="ECO:0000256" key="1">
    <source>
        <dbReference type="ARBA" id="ARBA00004377"/>
    </source>
</evidence>
<evidence type="ECO:0000256" key="9">
    <source>
        <dbReference type="ARBA" id="ARBA00025772"/>
    </source>
</evidence>
<accession>A0A0C2NL16</accession>
<dbReference type="EMBL" id="JTKH01000023">
    <property type="protein sequence ID" value="KII77005.1"/>
    <property type="molecule type" value="Genomic_DNA"/>
</dbReference>
<keyword evidence="7 11" id="KW-1133">Transmembrane helix</keyword>
<dbReference type="OrthoDB" id="5871678at2"/>
<keyword evidence="14" id="KW-1185">Reference proteome</keyword>
<dbReference type="Gene3D" id="3.30.700.10">
    <property type="entry name" value="Glycoprotein, Type 4 Pilin"/>
    <property type="match status" value="1"/>
</dbReference>
<dbReference type="Pfam" id="PF12019">
    <property type="entry name" value="GspH"/>
    <property type="match status" value="1"/>
</dbReference>
<dbReference type="InterPro" id="IPR016824">
    <property type="entry name" value="Tfp-pilus_assembly_FimT"/>
</dbReference>
<accession>A0A0C2NRR5</accession>
<evidence type="ECO:0000256" key="6">
    <source>
        <dbReference type="ARBA" id="ARBA00022692"/>
    </source>
</evidence>
<keyword evidence="8 11" id="KW-0472">Membrane</keyword>
<dbReference type="STRING" id="1461322.OJ16_12870"/>
<dbReference type="RefSeq" id="WP_040991300.1">
    <property type="nucleotide sequence ID" value="NZ_JTKH01000023.1"/>
</dbReference>
<proteinExistence type="inferred from homology"/>
<comment type="subcellular location">
    <subcellularLocation>
        <location evidence="1">Cell inner membrane</location>
        <topology evidence="1">Single-pass membrane protein</topology>
    </subcellularLocation>
</comment>
<keyword evidence="3" id="KW-1003">Cell membrane</keyword>
<dbReference type="PROSITE" id="PS00409">
    <property type="entry name" value="PROKAR_NTER_METHYL"/>
    <property type="match status" value="1"/>
</dbReference>
<evidence type="ECO:0000256" key="3">
    <source>
        <dbReference type="ARBA" id="ARBA00022475"/>
    </source>
</evidence>
<name>A0A0C2NL16_9VIBR</name>
<evidence type="ECO:0000256" key="5">
    <source>
        <dbReference type="ARBA" id="ARBA00022519"/>
    </source>
</evidence>
<keyword evidence="5" id="KW-0997">Cell inner membrane</keyword>
<dbReference type="NCBIfam" id="TIGR02532">
    <property type="entry name" value="IV_pilin_GFxxxE"/>
    <property type="match status" value="1"/>
</dbReference>
<evidence type="ECO:0000313" key="13">
    <source>
        <dbReference type="EMBL" id="KII77005.1"/>
    </source>
</evidence>
<dbReference type="SUPFAM" id="SSF54523">
    <property type="entry name" value="Pili subunits"/>
    <property type="match status" value="1"/>
</dbReference>
<sequence length="174" mass="19229">MRKWELARGFTLLELIITLSVLAVLFISAMPAFKSITERAQVEQLTTELTGFFQYARSEAVLRNKDLYAHITFPQGISHSVPNWSMTLTDSDVTGAGTTISQLSGNAFTSISVFHTYSSDQISFDGVRGRAKSGTFKLFPTNDTTKQIELRTSNPPGRIKVCGAEGDLYGYKEC</sequence>
<protein>
    <recommendedName>
        <fullName evidence="2">Type II secretion system protein H</fullName>
    </recommendedName>
    <alternativeName>
        <fullName evidence="10">General secretion pathway protein H</fullName>
    </alternativeName>
</protein>
<comment type="caution">
    <text evidence="13">The sequence shown here is derived from an EMBL/GenBank/DDBJ whole genome shotgun (WGS) entry which is preliminary data.</text>
</comment>
<dbReference type="Pfam" id="PF07963">
    <property type="entry name" value="N_methyl"/>
    <property type="match status" value="1"/>
</dbReference>
<feature type="domain" description="General secretion pathway GspH" evidence="12">
    <location>
        <begin position="47"/>
        <end position="147"/>
    </location>
</feature>
<reference evidence="13 14" key="1">
    <citation type="submission" date="2014-11" db="EMBL/GenBank/DDBJ databases">
        <title>Draft Genome Sequence of Vibrio piscirenalis strains CECT 8603T and CECT 8604, two marine Gammaproteobacterium isolated from cultured gilthead sea bream (Sparus aurata).</title>
        <authorList>
            <person name="Arahal D.R."/>
            <person name="Rodrigo-Torres L."/>
            <person name="Lucena T."/>
            <person name="Pujalte M.J."/>
        </authorList>
    </citation>
    <scope>NUCLEOTIDE SEQUENCE [LARGE SCALE GENOMIC DNA]</scope>
    <source>
        <strain evidence="13 14">DCR 1-4-2</strain>
    </source>
</reference>
<feature type="transmembrane region" description="Helical" evidence="11">
    <location>
        <begin position="12"/>
        <end position="33"/>
    </location>
</feature>
<dbReference type="GO" id="GO:0015628">
    <property type="term" value="P:protein secretion by the type II secretion system"/>
    <property type="evidence" value="ECO:0007669"/>
    <property type="project" value="InterPro"/>
</dbReference>
<comment type="similarity">
    <text evidence="9">Belongs to the GSP H family.</text>
</comment>
<evidence type="ECO:0000259" key="12">
    <source>
        <dbReference type="Pfam" id="PF12019"/>
    </source>
</evidence>
<gene>
    <name evidence="13" type="ORF">OJ16_12870</name>
</gene>
<evidence type="ECO:0000256" key="11">
    <source>
        <dbReference type="SAM" id="Phobius"/>
    </source>
</evidence>
<dbReference type="InterPro" id="IPR045584">
    <property type="entry name" value="Pilin-like"/>
</dbReference>
<keyword evidence="4" id="KW-0488">Methylation</keyword>
<dbReference type="Proteomes" id="UP000031672">
    <property type="component" value="Unassembled WGS sequence"/>
</dbReference>
<evidence type="ECO:0000313" key="14">
    <source>
        <dbReference type="Proteomes" id="UP000031672"/>
    </source>
</evidence>
<dbReference type="AlphaFoldDB" id="A0A0C2NL16"/>
<evidence type="ECO:0000256" key="7">
    <source>
        <dbReference type="ARBA" id="ARBA00022989"/>
    </source>
</evidence>
<evidence type="ECO:0000256" key="2">
    <source>
        <dbReference type="ARBA" id="ARBA00021549"/>
    </source>
</evidence>
<dbReference type="InterPro" id="IPR012902">
    <property type="entry name" value="N_methyl_site"/>
</dbReference>
<dbReference type="GO" id="GO:0005886">
    <property type="term" value="C:plasma membrane"/>
    <property type="evidence" value="ECO:0007669"/>
    <property type="project" value="UniProtKB-SubCell"/>
</dbReference>
<dbReference type="GO" id="GO:0015627">
    <property type="term" value="C:type II protein secretion system complex"/>
    <property type="evidence" value="ECO:0007669"/>
    <property type="project" value="InterPro"/>
</dbReference>
<keyword evidence="6 11" id="KW-0812">Transmembrane</keyword>
<evidence type="ECO:0000256" key="8">
    <source>
        <dbReference type="ARBA" id="ARBA00023136"/>
    </source>
</evidence>
<dbReference type="InterPro" id="IPR022346">
    <property type="entry name" value="T2SS_GspH"/>
</dbReference>
<evidence type="ECO:0000256" key="10">
    <source>
        <dbReference type="ARBA" id="ARBA00030775"/>
    </source>
</evidence>